<accession>A0A1G7DEA3</accession>
<feature type="transmembrane region" description="Helical" evidence="6">
    <location>
        <begin position="7"/>
        <end position="28"/>
    </location>
</feature>
<evidence type="ECO:0000256" key="5">
    <source>
        <dbReference type="ARBA" id="ARBA00023136"/>
    </source>
</evidence>
<name>A0A1G7DEA3_9PROT</name>
<evidence type="ECO:0000256" key="1">
    <source>
        <dbReference type="ARBA" id="ARBA00004141"/>
    </source>
</evidence>
<dbReference type="EMBL" id="FNAK01000007">
    <property type="protein sequence ID" value="SDE49135.1"/>
    <property type="molecule type" value="Genomic_DNA"/>
</dbReference>
<dbReference type="OrthoDB" id="9789029at2"/>
<comment type="similarity">
    <text evidence="2">Belongs to the nurim family.</text>
</comment>
<gene>
    <name evidence="7" type="ORF">SAMN04488071_3044</name>
</gene>
<dbReference type="GO" id="GO:0008168">
    <property type="term" value="F:methyltransferase activity"/>
    <property type="evidence" value="ECO:0007669"/>
    <property type="project" value="UniProtKB-KW"/>
</dbReference>
<dbReference type="Proteomes" id="UP000183685">
    <property type="component" value="Unassembled WGS sequence"/>
</dbReference>
<evidence type="ECO:0000313" key="8">
    <source>
        <dbReference type="Proteomes" id="UP000183685"/>
    </source>
</evidence>
<dbReference type="AlphaFoldDB" id="A0A1G7DEA3"/>
<keyword evidence="5 6" id="KW-0472">Membrane</keyword>
<protein>
    <submittedName>
        <fullName evidence="7">Protein-S-isoprenylcysteine O-methyltransferase Ste14</fullName>
    </submittedName>
</protein>
<dbReference type="PANTHER" id="PTHR31040:SF1">
    <property type="entry name" value="NURIM"/>
    <property type="match status" value="1"/>
</dbReference>
<proteinExistence type="inferred from homology"/>
<keyword evidence="4 6" id="KW-1133">Transmembrane helix</keyword>
<feature type="transmembrane region" description="Helical" evidence="6">
    <location>
        <begin position="55"/>
        <end position="75"/>
    </location>
</feature>
<keyword evidence="3 6" id="KW-0812">Transmembrane</keyword>
<dbReference type="GO" id="GO:0032259">
    <property type="term" value="P:methylation"/>
    <property type="evidence" value="ECO:0007669"/>
    <property type="project" value="UniProtKB-KW"/>
</dbReference>
<dbReference type="PANTHER" id="PTHR31040">
    <property type="entry name" value="NURIM"/>
    <property type="match status" value="1"/>
</dbReference>
<evidence type="ECO:0000256" key="6">
    <source>
        <dbReference type="SAM" id="Phobius"/>
    </source>
</evidence>
<feature type="transmembrane region" description="Helical" evidence="6">
    <location>
        <begin position="133"/>
        <end position="150"/>
    </location>
</feature>
<sequence length="250" mass="27955">MSRIIIMAYGLVCYVLGVASLVLFILFANNHIGLLLPEYMSLGIDHANTAPTGPVMAFAINVALIVLFGLQHTVMARQSFKSRLVALLPPAAERSTYVLMTAIVIMVMAQYWQPMTGSIWLVENETARLVITGIYYFGWAFTLAATYMLNHNHLFGLQQSFKPDDPDAGAKEFVTPMFYKVVRHPIQTGVLIAMVATPDMTVGRATLAVGMIVYILVGLHYEERDLITEFGDTYRDYMKRVGGLLPRFRH</sequence>
<evidence type="ECO:0000313" key="7">
    <source>
        <dbReference type="EMBL" id="SDE49135.1"/>
    </source>
</evidence>
<keyword evidence="7" id="KW-0808">Transferase</keyword>
<feature type="transmembrane region" description="Helical" evidence="6">
    <location>
        <begin position="96"/>
        <end position="113"/>
    </location>
</feature>
<keyword evidence="8" id="KW-1185">Reference proteome</keyword>
<dbReference type="RefSeq" id="WP_068305061.1">
    <property type="nucleotide sequence ID" value="NZ_FNAK01000007.1"/>
</dbReference>
<evidence type="ECO:0000256" key="2">
    <source>
        <dbReference type="ARBA" id="ARBA00010631"/>
    </source>
</evidence>
<dbReference type="GO" id="GO:0016020">
    <property type="term" value="C:membrane"/>
    <property type="evidence" value="ECO:0007669"/>
    <property type="project" value="UniProtKB-SubCell"/>
</dbReference>
<reference evidence="7 8" key="1">
    <citation type="submission" date="2016-10" db="EMBL/GenBank/DDBJ databases">
        <authorList>
            <person name="de Groot N.N."/>
        </authorList>
    </citation>
    <scope>NUCLEOTIDE SEQUENCE [LARGE SCALE GENOMIC DNA]</scope>
    <source>
        <strain evidence="7 8">CGMCC 1.9109</strain>
    </source>
</reference>
<comment type="subcellular location">
    <subcellularLocation>
        <location evidence="1">Membrane</location>
        <topology evidence="1">Multi-pass membrane protein</topology>
    </subcellularLocation>
</comment>
<dbReference type="STRING" id="637679.GCA_001550055_02261"/>
<dbReference type="Gene3D" id="1.20.120.1630">
    <property type="match status" value="1"/>
</dbReference>
<organism evidence="7 8">
    <name type="scientific">Kordiimonas lacus</name>
    <dbReference type="NCBI Taxonomy" id="637679"/>
    <lineage>
        <taxon>Bacteria</taxon>
        <taxon>Pseudomonadati</taxon>
        <taxon>Pseudomonadota</taxon>
        <taxon>Alphaproteobacteria</taxon>
        <taxon>Kordiimonadales</taxon>
        <taxon>Kordiimonadaceae</taxon>
        <taxon>Kordiimonas</taxon>
    </lineage>
</organism>
<evidence type="ECO:0000256" key="3">
    <source>
        <dbReference type="ARBA" id="ARBA00022692"/>
    </source>
</evidence>
<keyword evidence="7" id="KW-0489">Methyltransferase</keyword>
<evidence type="ECO:0000256" key="4">
    <source>
        <dbReference type="ARBA" id="ARBA00022989"/>
    </source>
</evidence>
<dbReference type="InterPro" id="IPR033580">
    <property type="entry name" value="Nurim-like"/>
</dbReference>